<name>A0ABP5N304_9MICO</name>
<accession>A0ABP5N304</accession>
<evidence type="ECO:0000256" key="2">
    <source>
        <dbReference type="SAM" id="SignalP"/>
    </source>
</evidence>
<reference evidence="4" key="1">
    <citation type="journal article" date="2019" name="Int. J. Syst. Evol. Microbiol.">
        <title>The Global Catalogue of Microorganisms (GCM) 10K type strain sequencing project: providing services to taxonomists for standard genome sequencing and annotation.</title>
        <authorList>
            <consortium name="The Broad Institute Genomics Platform"/>
            <consortium name="The Broad Institute Genome Sequencing Center for Infectious Disease"/>
            <person name="Wu L."/>
            <person name="Ma J."/>
        </authorList>
    </citation>
    <scope>NUCLEOTIDE SEQUENCE [LARGE SCALE GENOMIC DNA]</scope>
    <source>
        <strain evidence="4">JCM 14919</strain>
    </source>
</reference>
<evidence type="ECO:0000313" key="3">
    <source>
        <dbReference type="EMBL" id="GAA2189364.1"/>
    </source>
</evidence>
<feature type="transmembrane region" description="Helical" evidence="1">
    <location>
        <begin position="70"/>
        <end position="97"/>
    </location>
</feature>
<protein>
    <recommendedName>
        <fullName evidence="5">DUF2127 domain-containing protein</fullName>
    </recommendedName>
</protein>
<keyword evidence="1" id="KW-1133">Transmembrane helix</keyword>
<dbReference type="Proteomes" id="UP001501084">
    <property type="component" value="Unassembled WGS sequence"/>
</dbReference>
<feature type="signal peptide" evidence="2">
    <location>
        <begin position="1"/>
        <end position="23"/>
    </location>
</feature>
<feature type="transmembrane region" description="Helical" evidence="1">
    <location>
        <begin position="130"/>
        <end position="149"/>
    </location>
</feature>
<evidence type="ECO:0008006" key="5">
    <source>
        <dbReference type="Google" id="ProtNLM"/>
    </source>
</evidence>
<keyword evidence="1" id="KW-0812">Transmembrane</keyword>
<keyword evidence="2" id="KW-0732">Signal</keyword>
<keyword evidence="4" id="KW-1185">Reference proteome</keyword>
<comment type="caution">
    <text evidence="3">The sequence shown here is derived from an EMBL/GenBank/DDBJ whole genome shotgun (WGS) entry which is preliminary data.</text>
</comment>
<keyword evidence="1" id="KW-0472">Membrane</keyword>
<evidence type="ECO:0000313" key="4">
    <source>
        <dbReference type="Proteomes" id="UP001501084"/>
    </source>
</evidence>
<dbReference type="EMBL" id="BAAAOP010000010">
    <property type="protein sequence ID" value="GAA2189364.1"/>
    <property type="molecule type" value="Genomic_DNA"/>
</dbReference>
<gene>
    <name evidence="3" type="ORF">GCM10009786_22210</name>
</gene>
<evidence type="ECO:0000256" key="1">
    <source>
        <dbReference type="SAM" id="Phobius"/>
    </source>
</evidence>
<sequence>MRDPGKRAASVTVSALASPSAPAPVSAPRPASLTGGALLVLLRCVGGIVWVVSVFAQWPSIQQDLELDGVAPAVALGVLAAFEAVWLGALALFAWLLWRGSNRARMLAMGWAAASVTASAVSYFAAGAEITVRTTLLTVSLDILLMLALSSRDARAWTLGRRDARRERRRSRHRTSPSA</sequence>
<feature type="transmembrane region" description="Helical" evidence="1">
    <location>
        <begin position="37"/>
        <end position="58"/>
    </location>
</feature>
<feature type="transmembrane region" description="Helical" evidence="1">
    <location>
        <begin position="104"/>
        <end position="124"/>
    </location>
</feature>
<proteinExistence type="predicted"/>
<organism evidence="3 4">
    <name type="scientific">Leucobacter alluvii</name>
    <dbReference type="NCBI Taxonomy" id="340321"/>
    <lineage>
        <taxon>Bacteria</taxon>
        <taxon>Bacillati</taxon>
        <taxon>Actinomycetota</taxon>
        <taxon>Actinomycetes</taxon>
        <taxon>Micrococcales</taxon>
        <taxon>Microbacteriaceae</taxon>
        <taxon>Leucobacter</taxon>
    </lineage>
</organism>
<feature type="chain" id="PRO_5046727439" description="DUF2127 domain-containing protein" evidence="2">
    <location>
        <begin position="24"/>
        <end position="179"/>
    </location>
</feature>